<comment type="caution">
    <text evidence="2">The sequence shown here is derived from an EMBL/GenBank/DDBJ whole genome shotgun (WGS) entry which is preliminary data.</text>
</comment>
<protein>
    <recommendedName>
        <fullName evidence="4">YtkA-like domain-containing protein</fullName>
    </recommendedName>
</protein>
<gene>
    <name evidence="2" type="ORF">NG799_04070</name>
</gene>
<evidence type="ECO:0000256" key="1">
    <source>
        <dbReference type="SAM" id="MobiDB-lite"/>
    </source>
</evidence>
<feature type="compositionally biased region" description="Low complexity" evidence="1">
    <location>
        <begin position="51"/>
        <end position="72"/>
    </location>
</feature>
<dbReference type="Proteomes" id="UP001525890">
    <property type="component" value="Unassembled WGS sequence"/>
</dbReference>
<evidence type="ECO:0000313" key="2">
    <source>
        <dbReference type="EMBL" id="MCT7965509.1"/>
    </source>
</evidence>
<keyword evidence="3" id="KW-1185">Reference proteome</keyword>
<sequence>MLSRRECHTQGEIKMWRSLKLGSVAVVSLGLIGLTACGTGEPDSNVRESATETPTETAVAPTATTPAQQPTQGGQVIEVGPYHLELVALPEPGGVHLDFYLQRGDTHAAIPGATVNAQVETPTGEQKTLELPYDEPGEHYAAFLPAEVSGEYKVAILTDIQGEKVNGRFTFNRE</sequence>
<accession>A0ABT2ML82</accession>
<name>A0ABT2ML82_9CYAN</name>
<dbReference type="EMBL" id="JAMXFF010000004">
    <property type="protein sequence ID" value="MCT7965509.1"/>
    <property type="molecule type" value="Genomic_DNA"/>
</dbReference>
<evidence type="ECO:0008006" key="4">
    <source>
        <dbReference type="Google" id="ProtNLM"/>
    </source>
</evidence>
<proteinExistence type="predicted"/>
<dbReference type="RefSeq" id="WP_368005208.1">
    <property type="nucleotide sequence ID" value="NZ_JAMXFF010000004.1"/>
</dbReference>
<feature type="region of interest" description="Disordered" evidence="1">
    <location>
        <begin position="40"/>
        <end position="72"/>
    </location>
</feature>
<evidence type="ECO:0000313" key="3">
    <source>
        <dbReference type="Proteomes" id="UP001525890"/>
    </source>
</evidence>
<organism evidence="2 3">
    <name type="scientific">Laspinema palackyanum D2a</name>
    <dbReference type="NCBI Taxonomy" id="2953684"/>
    <lineage>
        <taxon>Bacteria</taxon>
        <taxon>Bacillati</taxon>
        <taxon>Cyanobacteriota</taxon>
        <taxon>Cyanophyceae</taxon>
        <taxon>Oscillatoriophycideae</taxon>
        <taxon>Oscillatoriales</taxon>
        <taxon>Laspinemataceae</taxon>
        <taxon>Laspinema</taxon>
        <taxon>Laspinema palackyanum</taxon>
    </lineage>
</organism>
<reference evidence="2 3" key="1">
    <citation type="journal article" date="2022" name="Front. Microbiol.">
        <title>High genomic differentiation and limited gene flow indicate recent cryptic speciation within the genus Laspinema (cyanobacteria).</title>
        <authorList>
            <person name="Stanojkovic A."/>
            <person name="Skoupy S."/>
            <person name="Skaloud P."/>
            <person name="Dvorak P."/>
        </authorList>
    </citation>
    <scope>NUCLEOTIDE SEQUENCE [LARGE SCALE GENOMIC DNA]</scope>
    <source>
        <strain evidence="2 3">D2a</strain>
    </source>
</reference>